<evidence type="ECO:0000313" key="4">
    <source>
        <dbReference type="Proteomes" id="UP000646579"/>
    </source>
</evidence>
<reference evidence="3" key="1">
    <citation type="journal article" date="2014" name="Int. J. Syst. Evol. Microbiol.">
        <title>Complete genome sequence of Corynebacterium casei LMG S-19264T (=DSM 44701T), isolated from a smear-ripened cheese.</title>
        <authorList>
            <consortium name="US DOE Joint Genome Institute (JGI-PGF)"/>
            <person name="Walter F."/>
            <person name="Albersmeier A."/>
            <person name="Kalinowski J."/>
            <person name="Ruckert C."/>
        </authorList>
    </citation>
    <scope>NUCLEOTIDE SEQUENCE</scope>
    <source>
        <strain evidence="3">KCTC 32437</strain>
    </source>
</reference>
<feature type="domain" description="GST N-terminal" evidence="1">
    <location>
        <begin position="2"/>
        <end position="82"/>
    </location>
</feature>
<feature type="domain" description="GST C-terminal" evidence="2">
    <location>
        <begin position="88"/>
        <end position="207"/>
    </location>
</feature>
<dbReference type="PROSITE" id="PS50404">
    <property type="entry name" value="GST_NTER"/>
    <property type="match status" value="1"/>
</dbReference>
<dbReference type="SFLD" id="SFLDS00019">
    <property type="entry name" value="Glutathione_Transferase_(cytos"/>
    <property type="match status" value="1"/>
</dbReference>
<protein>
    <submittedName>
        <fullName evidence="3">Glutathione S-transferase</fullName>
    </submittedName>
</protein>
<dbReference type="Pfam" id="PF13410">
    <property type="entry name" value="GST_C_2"/>
    <property type="match status" value="1"/>
</dbReference>
<dbReference type="EMBL" id="BMZE01000002">
    <property type="protein sequence ID" value="GHA26398.1"/>
    <property type="molecule type" value="Genomic_DNA"/>
</dbReference>
<dbReference type="Gene3D" id="3.40.30.10">
    <property type="entry name" value="Glutaredoxin"/>
    <property type="match status" value="1"/>
</dbReference>
<keyword evidence="4" id="KW-1185">Reference proteome</keyword>
<dbReference type="PROSITE" id="PS50405">
    <property type="entry name" value="GST_CTER"/>
    <property type="match status" value="1"/>
</dbReference>
<name>A0A918VVD2_9HYPH</name>
<dbReference type="InterPro" id="IPR004045">
    <property type="entry name" value="Glutathione_S-Trfase_N"/>
</dbReference>
<dbReference type="PANTHER" id="PTHR44051:SF8">
    <property type="entry name" value="GLUTATHIONE S-TRANSFERASE GSTA"/>
    <property type="match status" value="1"/>
</dbReference>
<dbReference type="SUPFAM" id="SSF52833">
    <property type="entry name" value="Thioredoxin-like"/>
    <property type="match status" value="1"/>
</dbReference>
<dbReference type="Proteomes" id="UP000646579">
    <property type="component" value="Unassembled WGS sequence"/>
</dbReference>
<comment type="caution">
    <text evidence="3">The sequence shown here is derived from an EMBL/GenBank/DDBJ whole genome shotgun (WGS) entry which is preliminary data.</text>
</comment>
<dbReference type="InterPro" id="IPR036249">
    <property type="entry name" value="Thioredoxin-like_sf"/>
</dbReference>
<dbReference type="Gene3D" id="1.20.1050.10">
    <property type="match status" value="1"/>
</dbReference>
<evidence type="ECO:0000313" key="3">
    <source>
        <dbReference type="EMBL" id="GHA26398.1"/>
    </source>
</evidence>
<dbReference type="Pfam" id="PF13417">
    <property type="entry name" value="GST_N_3"/>
    <property type="match status" value="1"/>
</dbReference>
<dbReference type="InterPro" id="IPR010987">
    <property type="entry name" value="Glutathione-S-Trfase_C-like"/>
</dbReference>
<dbReference type="RefSeq" id="WP_189425788.1">
    <property type="nucleotide sequence ID" value="NZ_BMZE01000002.1"/>
</dbReference>
<dbReference type="PANTHER" id="PTHR44051">
    <property type="entry name" value="GLUTATHIONE S-TRANSFERASE-RELATED"/>
    <property type="match status" value="1"/>
</dbReference>
<dbReference type="SUPFAM" id="SSF47616">
    <property type="entry name" value="GST C-terminal domain-like"/>
    <property type="match status" value="1"/>
</dbReference>
<evidence type="ECO:0000259" key="1">
    <source>
        <dbReference type="PROSITE" id="PS50404"/>
    </source>
</evidence>
<dbReference type="InterPro" id="IPR040079">
    <property type="entry name" value="Glutathione_S-Trfase"/>
</dbReference>
<accession>A0A918VVD2</accession>
<reference evidence="3" key="2">
    <citation type="submission" date="2020-09" db="EMBL/GenBank/DDBJ databases">
        <authorList>
            <person name="Sun Q."/>
            <person name="Kim S."/>
        </authorList>
    </citation>
    <scope>NUCLEOTIDE SEQUENCE</scope>
    <source>
        <strain evidence="3">KCTC 32437</strain>
    </source>
</reference>
<evidence type="ECO:0000259" key="2">
    <source>
        <dbReference type="PROSITE" id="PS50405"/>
    </source>
</evidence>
<dbReference type="InterPro" id="IPR036282">
    <property type="entry name" value="Glutathione-S-Trfase_C_sf"/>
</dbReference>
<dbReference type="CDD" id="cd00570">
    <property type="entry name" value="GST_N_family"/>
    <property type="match status" value="1"/>
</dbReference>
<gene>
    <name evidence="3" type="ORF">GCM10007989_22730</name>
</gene>
<dbReference type="AlphaFoldDB" id="A0A918VVD2"/>
<sequence>MSELVLHGGKRSPFVRRVAVWLGLQGRAFKRRPIDIFGSDFELFRAYNPLSRVPVLSLGHGQHLIETSAIIDYLEDTAEPAERLIPASGEDRLVCQQRIALANALSEKGVAYVYETERRPADKQWKEWIERLEAQVRSGLEALESHLPAEGWMGGDKPDGSDVAALCAYDFLVGIAAFSDSDCPRLKALSERSAAIGAFSESHPAAQ</sequence>
<organism evidence="3 4">
    <name type="scientific">Devosia pacifica</name>
    <dbReference type="NCBI Taxonomy" id="1335967"/>
    <lineage>
        <taxon>Bacteria</taxon>
        <taxon>Pseudomonadati</taxon>
        <taxon>Pseudomonadota</taxon>
        <taxon>Alphaproteobacteria</taxon>
        <taxon>Hyphomicrobiales</taxon>
        <taxon>Devosiaceae</taxon>
        <taxon>Devosia</taxon>
    </lineage>
</organism>
<proteinExistence type="predicted"/>